<accession>A0ABQ9TZZ0</accession>
<keyword evidence="3" id="KW-1185">Reference proteome</keyword>
<name>A0ABQ9TZZ0_SAGOE</name>
<feature type="non-terminal residue" evidence="2">
    <location>
        <position position="95"/>
    </location>
</feature>
<evidence type="ECO:0000313" key="2">
    <source>
        <dbReference type="EMBL" id="KAK2090372.1"/>
    </source>
</evidence>
<feature type="compositionally biased region" description="Gly residues" evidence="1">
    <location>
        <begin position="72"/>
        <end position="95"/>
    </location>
</feature>
<dbReference type="EMBL" id="JASSZA010000017">
    <property type="protein sequence ID" value="KAK2090372.1"/>
    <property type="molecule type" value="Genomic_DNA"/>
</dbReference>
<evidence type="ECO:0000313" key="3">
    <source>
        <dbReference type="Proteomes" id="UP001266305"/>
    </source>
</evidence>
<feature type="region of interest" description="Disordered" evidence="1">
    <location>
        <begin position="71"/>
        <end position="95"/>
    </location>
</feature>
<gene>
    <name evidence="2" type="ORF">P7K49_031628</name>
</gene>
<sequence>MTDRGSAKKSSFAFVNFDDHDFVVIHYLNQDNGYLMIVIQNYHTVNGHNNVVVVVKVVSVGMTILVVEETNGHGGFGGSHGGGGYGGSGDGYNEF</sequence>
<organism evidence="2 3">
    <name type="scientific">Saguinus oedipus</name>
    <name type="common">Cotton-top tamarin</name>
    <name type="synonym">Oedipomidas oedipus</name>
    <dbReference type="NCBI Taxonomy" id="9490"/>
    <lineage>
        <taxon>Eukaryota</taxon>
        <taxon>Metazoa</taxon>
        <taxon>Chordata</taxon>
        <taxon>Craniata</taxon>
        <taxon>Vertebrata</taxon>
        <taxon>Euteleostomi</taxon>
        <taxon>Mammalia</taxon>
        <taxon>Eutheria</taxon>
        <taxon>Euarchontoglires</taxon>
        <taxon>Primates</taxon>
        <taxon>Haplorrhini</taxon>
        <taxon>Platyrrhini</taxon>
        <taxon>Cebidae</taxon>
        <taxon>Callitrichinae</taxon>
        <taxon>Saguinus</taxon>
    </lineage>
</organism>
<evidence type="ECO:0000256" key="1">
    <source>
        <dbReference type="SAM" id="MobiDB-lite"/>
    </source>
</evidence>
<protein>
    <submittedName>
        <fullName evidence="2">Uncharacterized protein</fullName>
    </submittedName>
</protein>
<proteinExistence type="predicted"/>
<reference evidence="2 3" key="1">
    <citation type="submission" date="2023-05" db="EMBL/GenBank/DDBJ databases">
        <title>B98-5 Cell Line De Novo Hybrid Assembly: An Optical Mapping Approach.</title>
        <authorList>
            <person name="Kananen K."/>
            <person name="Auerbach J.A."/>
            <person name="Kautto E."/>
            <person name="Blachly J.S."/>
        </authorList>
    </citation>
    <scope>NUCLEOTIDE SEQUENCE [LARGE SCALE GENOMIC DNA]</scope>
    <source>
        <strain evidence="2">B95-8</strain>
        <tissue evidence="2">Cell line</tissue>
    </source>
</reference>
<comment type="caution">
    <text evidence="2">The sequence shown here is derived from an EMBL/GenBank/DDBJ whole genome shotgun (WGS) entry which is preliminary data.</text>
</comment>
<dbReference type="Proteomes" id="UP001266305">
    <property type="component" value="Unassembled WGS sequence"/>
</dbReference>